<keyword evidence="5" id="KW-0804">Transcription</keyword>
<evidence type="ECO:0000256" key="3">
    <source>
        <dbReference type="ARBA" id="ARBA00023015"/>
    </source>
</evidence>
<proteinExistence type="predicted"/>
<dbReference type="GO" id="GO:0008270">
    <property type="term" value="F:zinc ion binding"/>
    <property type="evidence" value="ECO:0007669"/>
    <property type="project" value="InterPro"/>
</dbReference>
<keyword evidence="3" id="KW-0805">Transcription regulation</keyword>
<dbReference type="PANTHER" id="PTHR46910:SF3">
    <property type="entry name" value="HALOTOLERANCE PROTEIN 9-RELATED"/>
    <property type="match status" value="1"/>
</dbReference>
<keyword evidence="9" id="KW-1185">Reference proteome</keyword>
<evidence type="ECO:0000313" key="8">
    <source>
        <dbReference type="EMBL" id="KIW71172.1"/>
    </source>
</evidence>
<dbReference type="EMBL" id="KN846957">
    <property type="protein sequence ID" value="KIW71172.1"/>
    <property type="molecule type" value="Genomic_DNA"/>
</dbReference>
<sequence>MASSPTSSETAKRTSLACFNCRLKRQKCDGNKSGCSQCAGQRVFCTFPDAKKRGPVKGYIDSLESRIYQLETTLLQLLPFVSDEQLSEITASIPPTPNRHYFRARFNAIKDGTLPYDLVSSPVLPVLDPSQHQHTPILPQAVVDKGPCCNCLHQGQWEQTRPQDPTVSSLSWPQFAVPNRPRPLTTYSSTGSSELDFMPELEKNITQQRQQDLVQEILLSRYDLNGTTPPSPSNMQG</sequence>
<evidence type="ECO:0000256" key="6">
    <source>
        <dbReference type="ARBA" id="ARBA00023242"/>
    </source>
</evidence>
<dbReference type="InterPro" id="IPR001138">
    <property type="entry name" value="Zn2Cys6_DnaBD"/>
</dbReference>
<dbReference type="SUPFAM" id="SSF57701">
    <property type="entry name" value="Zn2/Cys6 DNA-binding domain"/>
    <property type="match status" value="1"/>
</dbReference>
<evidence type="ECO:0000256" key="5">
    <source>
        <dbReference type="ARBA" id="ARBA00023163"/>
    </source>
</evidence>
<keyword evidence="4" id="KW-0238">DNA-binding</keyword>
<dbReference type="GO" id="GO:0005634">
    <property type="term" value="C:nucleus"/>
    <property type="evidence" value="ECO:0007669"/>
    <property type="project" value="UniProtKB-SubCell"/>
</dbReference>
<dbReference type="Gene3D" id="4.10.240.10">
    <property type="entry name" value="Zn(2)-C6 fungal-type DNA-binding domain"/>
    <property type="match status" value="1"/>
</dbReference>
<protein>
    <recommendedName>
        <fullName evidence="7">Zn(2)-C6 fungal-type domain-containing protein</fullName>
    </recommendedName>
</protein>
<dbReference type="SMART" id="SM00066">
    <property type="entry name" value="GAL4"/>
    <property type="match status" value="1"/>
</dbReference>
<keyword evidence="6" id="KW-0539">Nucleus</keyword>
<evidence type="ECO:0000313" key="9">
    <source>
        <dbReference type="Proteomes" id="UP000054266"/>
    </source>
</evidence>
<name>A0A0D2EA31_9EURO</name>
<feature type="domain" description="Zn(2)-C6 fungal-type" evidence="7">
    <location>
        <begin position="17"/>
        <end position="47"/>
    </location>
</feature>
<accession>A0A0D2EA31</accession>
<keyword evidence="2" id="KW-0479">Metal-binding</keyword>
<dbReference type="PANTHER" id="PTHR46910">
    <property type="entry name" value="TRANSCRIPTION FACTOR PDR1"/>
    <property type="match status" value="1"/>
</dbReference>
<dbReference type="Pfam" id="PF00172">
    <property type="entry name" value="Zn_clus"/>
    <property type="match status" value="1"/>
</dbReference>
<dbReference type="Proteomes" id="UP000054266">
    <property type="component" value="Unassembled WGS sequence"/>
</dbReference>
<dbReference type="PROSITE" id="PS50048">
    <property type="entry name" value="ZN2_CY6_FUNGAL_2"/>
    <property type="match status" value="1"/>
</dbReference>
<dbReference type="HOGENOM" id="CLU_1170522_0_0_1"/>
<organism evidence="8 9">
    <name type="scientific">Phialophora macrospora</name>
    <dbReference type="NCBI Taxonomy" id="1851006"/>
    <lineage>
        <taxon>Eukaryota</taxon>
        <taxon>Fungi</taxon>
        <taxon>Dikarya</taxon>
        <taxon>Ascomycota</taxon>
        <taxon>Pezizomycotina</taxon>
        <taxon>Eurotiomycetes</taxon>
        <taxon>Chaetothyriomycetidae</taxon>
        <taxon>Chaetothyriales</taxon>
        <taxon>Herpotrichiellaceae</taxon>
        <taxon>Phialophora</taxon>
    </lineage>
</organism>
<dbReference type="GO" id="GO:0003677">
    <property type="term" value="F:DNA binding"/>
    <property type="evidence" value="ECO:0007669"/>
    <property type="project" value="UniProtKB-KW"/>
</dbReference>
<evidence type="ECO:0000256" key="1">
    <source>
        <dbReference type="ARBA" id="ARBA00004123"/>
    </source>
</evidence>
<dbReference type="CDD" id="cd00067">
    <property type="entry name" value="GAL4"/>
    <property type="match status" value="1"/>
</dbReference>
<dbReference type="InterPro" id="IPR050987">
    <property type="entry name" value="AtrR-like"/>
</dbReference>
<evidence type="ECO:0000256" key="2">
    <source>
        <dbReference type="ARBA" id="ARBA00022723"/>
    </source>
</evidence>
<dbReference type="GO" id="GO:0000981">
    <property type="term" value="F:DNA-binding transcription factor activity, RNA polymerase II-specific"/>
    <property type="evidence" value="ECO:0007669"/>
    <property type="project" value="InterPro"/>
</dbReference>
<evidence type="ECO:0000259" key="7">
    <source>
        <dbReference type="PROSITE" id="PS50048"/>
    </source>
</evidence>
<gene>
    <name evidence="8" type="ORF">PV04_03367</name>
</gene>
<dbReference type="AlphaFoldDB" id="A0A0D2EA31"/>
<dbReference type="PROSITE" id="PS00463">
    <property type="entry name" value="ZN2_CY6_FUNGAL_1"/>
    <property type="match status" value="1"/>
</dbReference>
<reference evidence="8 9" key="1">
    <citation type="submission" date="2015-01" db="EMBL/GenBank/DDBJ databases">
        <title>The Genome Sequence of Capronia semiimmersa CBS27337.</title>
        <authorList>
            <consortium name="The Broad Institute Genomics Platform"/>
            <person name="Cuomo C."/>
            <person name="de Hoog S."/>
            <person name="Gorbushina A."/>
            <person name="Stielow B."/>
            <person name="Teixiera M."/>
            <person name="Abouelleil A."/>
            <person name="Chapman S.B."/>
            <person name="Priest M."/>
            <person name="Young S.K."/>
            <person name="Wortman J."/>
            <person name="Nusbaum C."/>
            <person name="Birren B."/>
        </authorList>
    </citation>
    <scope>NUCLEOTIDE SEQUENCE [LARGE SCALE GENOMIC DNA]</scope>
    <source>
        <strain evidence="8 9">CBS 27337</strain>
    </source>
</reference>
<dbReference type="InterPro" id="IPR036864">
    <property type="entry name" value="Zn2-C6_fun-type_DNA-bd_sf"/>
</dbReference>
<evidence type="ECO:0000256" key="4">
    <source>
        <dbReference type="ARBA" id="ARBA00023125"/>
    </source>
</evidence>
<comment type="subcellular location">
    <subcellularLocation>
        <location evidence="1">Nucleus</location>
    </subcellularLocation>
</comment>